<protein>
    <recommendedName>
        <fullName evidence="3">UNC-45/Cro1/She4 central domain-containing protein</fullName>
    </recommendedName>
</protein>
<evidence type="ECO:0000256" key="1">
    <source>
        <dbReference type="ARBA" id="ARBA00004496"/>
    </source>
</evidence>
<dbReference type="PANTHER" id="PTHR45994">
    <property type="entry name" value="FI21225P1"/>
    <property type="match status" value="1"/>
</dbReference>
<dbReference type="AlphaFoldDB" id="A0A1Y1UCM7"/>
<organism evidence="4 5">
    <name type="scientific">Kockovaella imperatae</name>
    <dbReference type="NCBI Taxonomy" id="4999"/>
    <lineage>
        <taxon>Eukaryota</taxon>
        <taxon>Fungi</taxon>
        <taxon>Dikarya</taxon>
        <taxon>Basidiomycota</taxon>
        <taxon>Agaricomycotina</taxon>
        <taxon>Tremellomycetes</taxon>
        <taxon>Tremellales</taxon>
        <taxon>Cuniculitremaceae</taxon>
        <taxon>Kockovaella</taxon>
    </lineage>
</organism>
<dbReference type="Pfam" id="PF11701">
    <property type="entry name" value="UNC45-central"/>
    <property type="match status" value="1"/>
</dbReference>
<evidence type="ECO:0000313" key="4">
    <source>
        <dbReference type="EMBL" id="ORX35256.1"/>
    </source>
</evidence>
<keyword evidence="2" id="KW-0963">Cytoplasm</keyword>
<comment type="subcellular location">
    <subcellularLocation>
        <location evidence="1">Cytoplasm</location>
    </subcellularLocation>
</comment>
<comment type="caution">
    <text evidence="4">The sequence shown here is derived from an EMBL/GenBank/DDBJ whole genome shotgun (WGS) entry which is preliminary data.</text>
</comment>
<keyword evidence="5" id="KW-1185">Reference proteome</keyword>
<dbReference type="STRING" id="4999.A0A1Y1UCM7"/>
<dbReference type="OrthoDB" id="199930at2759"/>
<evidence type="ECO:0000313" key="5">
    <source>
        <dbReference type="Proteomes" id="UP000193218"/>
    </source>
</evidence>
<dbReference type="GeneID" id="33558294"/>
<dbReference type="PANTHER" id="PTHR45994:SF1">
    <property type="entry name" value="FI21225P1"/>
    <property type="match status" value="1"/>
</dbReference>
<gene>
    <name evidence="4" type="ORF">BD324DRAFT_632026</name>
</gene>
<dbReference type="InterPro" id="IPR016024">
    <property type="entry name" value="ARM-type_fold"/>
</dbReference>
<dbReference type="InterPro" id="IPR011989">
    <property type="entry name" value="ARM-like"/>
</dbReference>
<proteinExistence type="predicted"/>
<dbReference type="Proteomes" id="UP000193218">
    <property type="component" value="Unassembled WGS sequence"/>
</dbReference>
<evidence type="ECO:0000259" key="3">
    <source>
        <dbReference type="Pfam" id="PF11701"/>
    </source>
</evidence>
<dbReference type="GO" id="GO:0005737">
    <property type="term" value="C:cytoplasm"/>
    <property type="evidence" value="ECO:0007669"/>
    <property type="project" value="UniProtKB-SubCell"/>
</dbReference>
<name>A0A1Y1UCM7_9TREE</name>
<evidence type="ECO:0000256" key="2">
    <source>
        <dbReference type="ARBA" id="ARBA00022490"/>
    </source>
</evidence>
<accession>A0A1Y1UCM7</accession>
<sequence>MAAHNEAIERLKGLLKTLSSSEEASPLSVAQLEFIGQSLLSDSQAKGLAVLCLSVFGQKTAARSLDSDNASSVVISALRPYTERVFNTRTEASNTAVIGDEDRILAFTLVIANLFPFAPVACVKDLTDPFGTEEESWDSLGMLLELAELPGPLRPALAELLGQAAGTKQGREMVRARATEWLQGAVNLQTADGDLGVLCAVALSKLDNGARPDTEVTPAEVDEVSRMRADAGLANKMIKHIMSHSHAPSSCRSAIEGLGILTTKSYIKELVCQTPKALKSILALSPVLGPRPSSLPQTPRGSIDFNDKSLAPVETALCYGLTVVLVNLTARRPKLSGEDEQIERLRRMAISGKKGGGGGMDSEEDPFETDEAVRARVKSVIAAGGITALSELSRADSRSVKLALGHLCLALVEDQANRPMFIRDGGFKVLSSVVRDLLAPSTSEKSTPVAIHNGSQSGSDADVLVAAQALAKLIITTAPHLLFPPPHLTTSLNALSPMYILMAHPSSTLLQIFESLMALTNLASIGADVSKRILTDTCTPPRADEMWRGSGREDTIRITTKIEELLLADNQLVRRAATELVCNLAGSAEGIAYYSGGPASSPEGKSQTAKAKSRLQVLLIITHVEDLPTQLAAGGALAILTESPHICDLLLDLSSAGKTTPPSRNVWKRIIGMLEPEIEPEQEGEEPIPLISSSPPDEGLLLRAVVILSNLVTRVISLEQEDRVRHVADAKTAGVDTKLDEIIKTRSSDDLLEPANSALQLFKQTSF</sequence>
<dbReference type="EMBL" id="NBSH01000011">
    <property type="protein sequence ID" value="ORX35256.1"/>
    <property type="molecule type" value="Genomic_DNA"/>
</dbReference>
<dbReference type="InterPro" id="IPR024660">
    <property type="entry name" value="UCS_central_dom"/>
</dbReference>
<dbReference type="InParanoid" id="A0A1Y1UCM7"/>
<dbReference type="GO" id="GO:0051879">
    <property type="term" value="F:Hsp90 protein binding"/>
    <property type="evidence" value="ECO:0007669"/>
    <property type="project" value="TreeGrafter"/>
</dbReference>
<dbReference type="Gene3D" id="1.25.10.10">
    <property type="entry name" value="Leucine-rich Repeat Variant"/>
    <property type="match status" value="1"/>
</dbReference>
<reference evidence="4 5" key="1">
    <citation type="submission" date="2017-03" db="EMBL/GenBank/DDBJ databases">
        <title>Widespread Adenine N6-methylation of Active Genes in Fungi.</title>
        <authorList>
            <consortium name="DOE Joint Genome Institute"/>
            <person name="Mondo S.J."/>
            <person name="Dannebaum R.O."/>
            <person name="Kuo R.C."/>
            <person name="Louie K.B."/>
            <person name="Bewick A.J."/>
            <person name="Labutti K."/>
            <person name="Haridas S."/>
            <person name="Kuo A."/>
            <person name="Salamov A."/>
            <person name="Ahrendt S.R."/>
            <person name="Lau R."/>
            <person name="Bowen B.P."/>
            <person name="Lipzen A."/>
            <person name="Sullivan W."/>
            <person name="Andreopoulos W.B."/>
            <person name="Clum A."/>
            <person name="Lindquist E."/>
            <person name="Daum C."/>
            <person name="Northen T.R."/>
            <person name="Ramamoorthy G."/>
            <person name="Schmitz R.J."/>
            <person name="Gryganskyi A."/>
            <person name="Culley D."/>
            <person name="Magnuson J."/>
            <person name="James T.Y."/>
            <person name="O'Malley M.A."/>
            <person name="Stajich J.E."/>
            <person name="Spatafora J.W."/>
            <person name="Visel A."/>
            <person name="Grigoriev I.V."/>
        </authorList>
    </citation>
    <scope>NUCLEOTIDE SEQUENCE [LARGE SCALE GENOMIC DNA]</scope>
    <source>
        <strain evidence="4 5">NRRL Y-17943</strain>
    </source>
</reference>
<feature type="domain" description="UNC-45/Cro1/She4 central" evidence="3">
    <location>
        <begin position="97"/>
        <end position="206"/>
    </location>
</feature>
<dbReference type="SUPFAM" id="SSF48371">
    <property type="entry name" value="ARM repeat"/>
    <property type="match status" value="1"/>
</dbReference>
<dbReference type="RefSeq" id="XP_021869446.1">
    <property type="nucleotide sequence ID" value="XM_022016485.1"/>
</dbReference>